<evidence type="ECO:0000256" key="6">
    <source>
        <dbReference type="ARBA" id="ARBA00023014"/>
    </source>
</evidence>
<feature type="domain" description="4Fe-4S ferredoxin-type" evidence="7">
    <location>
        <begin position="346"/>
        <end position="374"/>
    </location>
</feature>
<evidence type="ECO:0000256" key="3">
    <source>
        <dbReference type="ARBA" id="ARBA00022485"/>
    </source>
</evidence>
<name>A0A9X8UKP9_9FIRM</name>
<dbReference type="PANTHER" id="PTHR24960:SF76">
    <property type="entry name" value="4FE-4S FERREDOXIN-TYPE DOMAIN-CONTAINING PROTEIN"/>
    <property type="match status" value="1"/>
</dbReference>
<evidence type="ECO:0000256" key="5">
    <source>
        <dbReference type="ARBA" id="ARBA00023004"/>
    </source>
</evidence>
<dbReference type="Pfam" id="PF13237">
    <property type="entry name" value="Fer4_10"/>
    <property type="match status" value="1"/>
</dbReference>
<dbReference type="GO" id="GO:0051539">
    <property type="term" value="F:4 iron, 4 sulfur cluster binding"/>
    <property type="evidence" value="ECO:0007669"/>
    <property type="project" value="UniProtKB-KW"/>
</dbReference>
<dbReference type="SUPFAM" id="SSF54862">
    <property type="entry name" value="4Fe-4S ferredoxins"/>
    <property type="match status" value="1"/>
</dbReference>
<evidence type="ECO:0000259" key="7">
    <source>
        <dbReference type="PROSITE" id="PS51379"/>
    </source>
</evidence>
<dbReference type="EMBL" id="SLUK01000002">
    <property type="protein sequence ID" value="TCL44600.1"/>
    <property type="molecule type" value="Genomic_DNA"/>
</dbReference>
<dbReference type="Proteomes" id="UP000294682">
    <property type="component" value="Unassembled WGS sequence"/>
</dbReference>
<dbReference type="AlphaFoldDB" id="A0A9X8UKP9"/>
<dbReference type="PROSITE" id="PS00198">
    <property type="entry name" value="4FE4S_FER_1"/>
    <property type="match status" value="2"/>
</dbReference>
<organism evidence="8 9">
    <name type="scientific">Harryflintia acetispora</name>
    <dbReference type="NCBI Taxonomy" id="1849041"/>
    <lineage>
        <taxon>Bacteria</taxon>
        <taxon>Bacillati</taxon>
        <taxon>Bacillota</taxon>
        <taxon>Clostridia</taxon>
        <taxon>Eubacteriales</taxon>
        <taxon>Oscillospiraceae</taxon>
        <taxon>Harryflintia</taxon>
    </lineage>
</organism>
<feature type="domain" description="4Fe-4S ferredoxin-type" evidence="7">
    <location>
        <begin position="316"/>
        <end position="345"/>
    </location>
</feature>
<evidence type="ECO:0000313" key="9">
    <source>
        <dbReference type="Proteomes" id="UP000294682"/>
    </source>
</evidence>
<evidence type="ECO:0000256" key="1">
    <source>
        <dbReference type="ARBA" id="ARBA00003532"/>
    </source>
</evidence>
<sequence length="379" mass="41311">MSVKNLVAFTRVEDYEYQAVLHAVRRQFRLLGAAELVKPGIRVTVKPNLLMKREPQQHTTTHPMVVRCVIEALQELGAGEITIADSPGGPYTKGALEGIYSASGMKEAASLTGAKLNFDTGWREIKCEDYRVCSGFNIIDPVAGADLVVNLPKLKTHCMTTLSGGIKNLFGCVPGLQKPELHYRFVEEERFCQMLLDLAQTVSPAITLVDGIVAMEGDGPSGGTPRGTGFLAGSRDLFALDVELARVLNLGEVKMLSLAAVRSLAPPEDLIERAGEPPAVIKDFRRPRSKSLDFLGSVPAPLRPVVRSLAGRFAKPSPKVEMKQCIGCGRCAQSCPAHTIKIDHGKAVIDYKNCIRCYCCHEMCPPRAIGIKRLKLFDI</sequence>
<dbReference type="PANTHER" id="PTHR24960">
    <property type="entry name" value="PHOTOSYSTEM I IRON-SULFUR CENTER-RELATED"/>
    <property type="match status" value="1"/>
</dbReference>
<dbReference type="InterPro" id="IPR017896">
    <property type="entry name" value="4Fe4S_Fe-S-bd"/>
</dbReference>
<dbReference type="Gene3D" id="3.30.70.20">
    <property type="match status" value="1"/>
</dbReference>
<comment type="function">
    <text evidence="1">Ferredoxins are iron-sulfur proteins that transfer electrons in a wide variety of metabolic reactions.</text>
</comment>
<keyword evidence="3" id="KW-0004">4Fe-4S</keyword>
<reference evidence="8 9" key="1">
    <citation type="submission" date="2019-03" db="EMBL/GenBank/DDBJ databases">
        <title>Genomic Encyclopedia of Type Strains, Phase IV (KMG-IV): sequencing the most valuable type-strain genomes for metagenomic binning, comparative biology and taxonomic classification.</title>
        <authorList>
            <person name="Goeker M."/>
        </authorList>
    </citation>
    <scope>NUCLEOTIDE SEQUENCE [LARGE SCALE GENOMIC DNA]</scope>
    <source>
        <strain evidence="8 9">DSM 100433</strain>
    </source>
</reference>
<proteinExistence type="predicted"/>
<keyword evidence="9" id="KW-1185">Reference proteome</keyword>
<gene>
    <name evidence="8" type="ORF">EDD78_102224</name>
</gene>
<evidence type="ECO:0000256" key="4">
    <source>
        <dbReference type="ARBA" id="ARBA00022723"/>
    </source>
</evidence>
<dbReference type="InterPro" id="IPR017900">
    <property type="entry name" value="4Fe4S_Fe_S_CS"/>
</dbReference>
<comment type="caution">
    <text evidence="8">The sequence shown here is derived from an EMBL/GenBank/DDBJ whole genome shotgun (WGS) entry which is preliminary data.</text>
</comment>
<evidence type="ECO:0000256" key="2">
    <source>
        <dbReference type="ARBA" id="ARBA00013529"/>
    </source>
</evidence>
<dbReference type="RefSeq" id="WP_132084003.1">
    <property type="nucleotide sequence ID" value="NZ_SLUK01000002.1"/>
</dbReference>
<dbReference type="InterPro" id="IPR050157">
    <property type="entry name" value="PSI_iron-sulfur_center"/>
</dbReference>
<protein>
    <recommendedName>
        <fullName evidence="2">Ferredoxin</fullName>
    </recommendedName>
</protein>
<keyword evidence="5" id="KW-0408">Iron</keyword>
<dbReference type="Pfam" id="PF04015">
    <property type="entry name" value="DUF362"/>
    <property type="match status" value="1"/>
</dbReference>
<keyword evidence="6" id="KW-0411">Iron-sulfur</keyword>
<evidence type="ECO:0000313" key="8">
    <source>
        <dbReference type="EMBL" id="TCL44600.1"/>
    </source>
</evidence>
<keyword evidence="4" id="KW-0479">Metal-binding</keyword>
<dbReference type="GO" id="GO:0046872">
    <property type="term" value="F:metal ion binding"/>
    <property type="evidence" value="ECO:0007669"/>
    <property type="project" value="UniProtKB-KW"/>
</dbReference>
<accession>A0A9X8UKP9</accession>
<dbReference type="InterPro" id="IPR007160">
    <property type="entry name" value="DUF362"/>
</dbReference>
<dbReference type="PROSITE" id="PS51379">
    <property type="entry name" value="4FE4S_FER_2"/>
    <property type="match status" value="2"/>
</dbReference>